<accession>A0A937FED4</accession>
<dbReference type="AlphaFoldDB" id="A0A937FED4"/>
<proteinExistence type="predicted"/>
<dbReference type="Gene3D" id="4.10.280.10">
    <property type="entry name" value="Helix-loop-helix DNA-binding domain"/>
    <property type="match status" value="1"/>
</dbReference>
<sequence length="40" mass="4731">MKIEISRAKLYEYIDKYGVNDKRTIKISQKLDKLLNSEGK</sequence>
<name>A0A937FED4_9CLOT</name>
<comment type="caution">
    <text evidence="1">The sequence shown here is derived from an EMBL/GenBank/DDBJ whole genome shotgun (WGS) entry which is preliminary data.</text>
</comment>
<evidence type="ECO:0000313" key="1">
    <source>
        <dbReference type="EMBL" id="MBL4932289.1"/>
    </source>
</evidence>
<keyword evidence="2" id="KW-1185">Reference proteome</keyword>
<dbReference type="RefSeq" id="WP_202767655.1">
    <property type="nucleotide sequence ID" value="NZ_JAESWA010000022.1"/>
</dbReference>
<dbReference type="EMBL" id="JAESWA010000022">
    <property type="protein sequence ID" value="MBL4932289.1"/>
    <property type="molecule type" value="Genomic_DNA"/>
</dbReference>
<dbReference type="GO" id="GO:0046983">
    <property type="term" value="F:protein dimerization activity"/>
    <property type="evidence" value="ECO:0007669"/>
    <property type="project" value="InterPro"/>
</dbReference>
<protein>
    <submittedName>
        <fullName evidence="1">Aspartyl-phosphate phosphatase Spo0E family protein</fullName>
    </submittedName>
</protein>
<dbReference type="InterPro" id="IPR018540">
    <property type="entry name" value="Spo0E-like"/>
</dbReference>
<reference evidence="1" key="1">
    <citation type="submission" date="2021-01" db="EMBL/GenBank/DDBJ databases">
        <title>Genome public.</title>
        <authorList>
            <person name="Liu C."/>
            <person name="Sun Q."/>
        </authorList>
    </citation>
    <scope>NUCLEOTIDE SEQUENCE</scope>
    <source>
        <strain evidence="1">YIM B02565</strain>
    </source>
</reference>
<dbReference type="SUPFAM" id="SSF140500">
    <property type="entry name" value="BAS1536-like"/>
    <property type="match status" value="1"/>
</dbReference>
<gene>
    <name evidence="1" type="ORF">JK634_10760</name>
</gene>
<dbReference type="InterPro" id="IPR036638">
    <property type="entry name" value="HLH_DNA-bd_sf"/>
</dbReference>
<organism evidence="1 2">
    <name type="scientific">Clostridium paridis</name>
    <dbReference type="NCBI Taxonomy" id="2803863"/>
    <lineage>
        <taxon>Bacteria</taxon>
        <taxon>Bacillati</taxon>
        <taxon>Bacillota</taxon>
        <taxon>Clostridia</taxon>
        <taxon>Eubacteriales</taxon>
        <taxon>Clostridiaceae</taxon>
        <taxon>Clostridium</taxon>
    </lineage>
</organism>
<dbReference type="Proteomes" id="UP000623681">
    <property type="component" value="Unassembled WGS sequence"/>
</dbReference>
<dbReference type="InterPro" id="IPR037208">
    <property type="entry name" value="Spo0E-like_sf"/>
</dbReference>
<evidence type="ECO:0000313" key="2">
    <source>
        <dbReference type="Proteomes" id="UP000623681"/>
    </source>
</evidence>
<dbReference type="GO" id="GO:0043937">
    <property type="term" value="P:regulation of sporulation"/>
    <property type="evidence" value="ECO:0007669"/>
    <property type="project" value="InterPro"/>
</dbReference>
<dbReference type="Pfam" id="PF09388">
    <property type="entry name" value="SpoOE-like"/>
    <property type="match status" value="1"/>
</dbReference>